<dbReference type="EMBL" id="JANVFS010000031">
    <property type="protein sequence ID" value="KAJ4470619.1"/>
    <property type="molecule type" value="Genomic_DNA"/>
</dbReference>
<reference evidence="2" key="2">
    <citation type="journal article" date="2023" name="Proc. Natl. Acad. Sci. U.S.A.">
        <title>A global phylogenomic analysis of the shiitake genus Lentinula.</title>
        <authorList>
            <person name="Sierra-Patev S."/>
            <person name="Min B."/>
            <person name="Naranjo-Ortiz M."/>
            <person name="Looney B."/>
            <person name="Konkel Z."/>
            <person name="Slot J.C."/>
            <person name="Sakamoto Y."/>
            <person name="Steenwyk J.L."/>
            <person name="Rokas A."/>
            <person name="Carro J."/>
            <person name="Camarero S."/>
            <person name="Ferreira P."/>
            <person name="Molpeceres G."/>
            <person name="Ruiz-Duenas F.J."/>
            <person name="Serrano A."/>
            <person name="Henrissat B."/>
            <person name="Drula E."/>
            <person name="Hughes K.W."/>
            <person name="Mata J.L."/>
            <person name="Ishikawa N.K."/>
            <person name="Vargas-Isla R."/>
            <person name="Ushijima S."/>
            <person name="Smith C.A."/>
            <person name="Donoghue J."/>
            <person name="Ahrendt S."/>
            <person name="Andreopoulos W."/>
            <person name="He G."/>
            <person name="LaButti K."/>
            <person name="Lipzen A."/>
            <person name="Ng V."/>
            <person name="Riley R."/>
            <person name="Sandor L."/>
            <person name="Barry K."/>
            <person name="Martinez A.T."/>
            <person name="Xiao Y."/>
            <person name="Gibbons J.G."/>
            <person name="Terashima K."/>
            <person name="Grigoriev I.V."/>
            <person name="Hibbett D."/>
        </authorList>
    </citation>
    <scope>NUCLEOTIDE SEQUENCE</scope>
    <source>
        <strain evidence="2">Sp2 HRB7682 ss15</strain>
    </source>
</reference>
<evidence type="ECO:0000313" key="2">
    <source>
        <dbReference type="EMBL" id="KAJ4470619.1"/>
    </source>
</evidence>
<dbReference type="SUPFAM" id="SSF46565">
    <property type="entry name" value="Chaperone J-domain"/>
    <property type="match status" value="1"/>
</dbReference>
<proteinExistence type="predicted"/>
<feature type="region of interest" description="Disordered" evidence="1">
    <location>
        <begin position="59"/>
        <end position="92"/>
    </location>
</feature>
<organism evidence="2 3">
    <name type="scientific">Lentinula lateritia</name>
    <dbReference type="NCBI Taxonomy" id="40482"/>
    <lineage>
        <taxon>Eukaryota</taxon>
        <taxon>Fungi</taxon>
        <taxon>Dikarya</taxon>
        <taxon>Basidiomycota</taxon>
        <taxon>Agaricomycotina</taxon>
        <taxon>Agaricomycetes</taxon>
        <taxon>Agaricomycetidae</taxon>
        <taxon>Agaricales</taxon>
        <taxon>Marasmiineae</taxon>
        <taxon>Omphalotaceae</taxon>
        <taxon>Lentinula</taxon>
    </lineage>
</organism>
<dbReference type="AlphaFoldDB" id="A0A9W8ZZ03"/>
<feature type="compositionally biased region" description="Basic and acidic residues" evidence="1">
    <location>
        <begin position="114"/>
        <end position="127"/>
    </location>
</feature>
<evidence type="ECO:0008006" key="4">
    <source>
        <dbReference type="Google" id="ProtNLM"/>
    </source>
</evidence>
<gene>
    <name evidence="2" type="ORF">C8J55DRAFT_522251</name>
</gene>
<feature type="region of interest" description="Disordered" evidence="1">
    <location>
        <begin position="322"/>
        <end position="350"/>
    </location>
</feature>
<comment type="caution">
    <text evidence="2">The sequence shown here is derived from an EMBL/GenBank/DDBJ whole genome shotgun (WGS) entry which is preliminary data.</text>
</comment>
<feature type="compositionally biased region" description="Low complexity" evidence="1">
    <location>
        <begin position="684"/>
        <end position="698"/>
    </location>
</feature>
<dbReference type="Proteomes" id="UP001150238">
    <property type="component" value="Unassembled WGS sequence"/>
</dbReference>
<feature type="compositionally biased region" description="Polar residues" evidence="1">
    <location>
        <begin position="674"/>
        <end position="683"/>
    </location>
</feature>
<feature type="compositionally biased region" description="Basic and acidic residues" evidence="1">
    <location>
        <begin position="138"/>
        <end position="155"/>
    </location>
</feature>
<feature type="compositionally biased region" description="Low complexity" evidence="1">
    <location>
        <begin position="708"/>
        <end position="718"/>
    </location>
</feature>
<protein>
    <recommendedName>
        <fullName evidence="4">J domain-containing protein</fullName>
    </recommendedName>
</protein>
<accession>A0A9W8ZZ03</accession>
<name>A0A9W8ZZ03_9AGAR</name>
<feature type="region of interest" description="Disordered" evidence="1">
    <location>
        <begin position="674"/>
        <end position="718"/>
    </location>
</feature>
<evidence type="ECO:0000256" key="1">
    <source>
        <dbReference type="SAM" id="MobiDB-lite"/>
    </source>
</evidence>
<dbReference type="InterPro" id="IPR036869">
    <property type="entry name" value="J_dom_sf"/>
</dbReference>
<feature type="compositionally biased region" description="Pro residues" evidence="1">
    <location>
        <begin position="71"/>
        <end position="85"/>
    </location>
</feature>
<reference evidence="2" key="1">
    <citation type="submission" date="2022-08" db="EMBL/GenBank/DDBJ databases">
        <authorList>
            <consortium name="DOE Joint Genome Institute"/>
            <person name="Min B."/>
            <person name="Riley R."/>
            <person name="Sierra-Patev S."/>
            <person name="Naranjo-Ortiz M."/>
            <person name="Looney B."/>
            <person name="Konkel Z."/>
            <person name="Slot J.C."/>
            <person name="Sakamoto Y."/>
            <person name="Steenwyk J.L."/>
            <person name="Rokas A."/>
            <person name="Carro J."/>
            <person name="Camarero S."/>
            <person name="Ferreira P."/>
            <person name="Molpeceres G."/>
            <person name="Ruiz-Duenas F.J."/>
            <person name="Serrano A."/>
            <person name="Henrissat B."/>
            <person name="Drula E."/>
            <person name="Hughes K.W."/>
            <person name="Mata J.L."/>
            <person name="Ishikawa N.K."/>
            <person name="Vargas-Isla R."/>
            <person name="Ushijima S."/>
            <person name="Smith C.A."/>
            <person name="Ahrendt S."/>
            <person name="Andreopoulos W."/>
            <person name="He G."/>
            <person name="Labutti K."/>
            <person name="Lipzen A."/>
            <person name="Ng V."/>
            <person name="Sandor L."/>
            <person name="Barry K."/>
            <person name="Martinez A.T."/>
            <person name="Xiao Y."/>
            <person name="Gibbons J.G."/>
            <person name="Terashima K."/>
            <person name="Hibbett D.S."/>
            <person name="Grigoriev I.V."/>
        </authorList>
    </citation>
    <scope>NUCLEOTIDE SEQUENCE</scope>
    <source>
        <strain evidence="2">Sp2 HRB7682 ss15</strain>
    </source>
</reference>
<feature type="region of interest" description="Disordered" evidence="1">
    <location>
        <begin position="106"/>
        <end position="179"/>
    </location>
</feature>
<sequence length="817" mass="90843">MSLPVSLDPSLLGSCRNSPPKCQAFCGIFCTEDGLLDSISASTKCLICGCFAASHIHSPDRKTQTTRTSMDPPPLSSSKPLPKPFPSGSATANSIFGARSELKTTAQQFSASPFRDHIKEREARRESTNVNATSDPELGDKRRFNPAEVDQKARFDNITGRPKKKKKADLPKSTKSSAKISESLPKPVVFHVVLYGKPSLVSRGEATRPSSTEFQALWSSRRIRPISLLPHAAHFEICTAIELAFADLLPATVQPSDIQFCILQVQKVGRGQSALLKLLEKDTFSVDDLRMASVSAKPKDIPSLVVKTCFYITLPTGSSDIDPVDSENSTKSTSGKPRKKSKKSDDYYSSDDSIDFDEENGANDIPETLPLRPLDFDILKRMLVNMAGPSESDHCDWWTTSSEHHFIYSGYMDTTKMLTNWFQRLAATSNGKSASPDLIYQEVFRRIMDIISVNVIGNATDLVKLHRSIPVWTTFDDDELTFIFSLGPSGMDLIITCLETVFSEGEAAGPNFVRKFASDYSDIYQNLRELPTALLALVKQFRERTFRGLWDPKNGYSQLIHVLDQQGQNLPNGSASSIFYHEMSRINLTNLSSADIRIGLEKVFGSITDSTKIHPSALCKGQYGLHGFYSRFAGDVLDWMNMDRNGNDYKDIFNDFATLCSALADRIKIHFPSTQRSSTSGHTSGPSCSSPLRSSFTPTSGSARNQPSATGSSSSSTSSSSRVAAAQAFAERVKDFKWSEFVQALLQDYPHPELSKRLYFADIKKLNKIQQYRKLYLIYHPDRNRIPLEWNQIANILTQTIGYYFTALVCTYLSYDS</sequence>
<evidence type="ECO:0000313" key="3">
    <source>
        <dbReference type="Proteomes" id="UP001150238"/>
    </source>
</evidence>